<feature type="region of interest" description="Disordered" evidence="3">
    <location>
        <begin position="679"/>
        <end position="716"/>
    </location>
</feature>
<feature type="region of interest" description="Disordered" evidence="3">
    <location>
        <begin position="506"/>
        <end position="593"/>
    </location>
</feature>
<gene>
    <name evidence="5" type="ORF">JR316_005487</name>
</gene>
<dbReference type="Gene3D" id="3.30.70.330">
    <property type="match status" value="2"/>
</dbReference>
<feature type="compositionally biased region" description="Low complexity" evidence="3">
    <location>
        <begin position="866"/>
        <end position="881"/>
    </location>
</feature>
<feature type="compositionally biased region" description="Low complexity" evidence="3">
    <location>
        <begin position="704"/>
        <end position="716"/>
    </location>
</feature>
<dbReference type="PROSITE" id="PS50102">
    <property type="entry name" value="RRM"/>
    <property type="match status" value="1"/>
</dbReference>
<feature type="region of interest" description="Disordered" evidence="3">
    <location>
        <begin position="408"/>
        <end position="474"/>
    </location>
</feature>
<dbReference type="SUPFAM" id="SSF54928">
    <property type="entry name" value="RNA-binding domain, RBD"/>
    <property type="match status" value="1"/>
</dbReference>
<feature type="region of interest" description="Disordered" evidence="3">
    <location>
        <begin position="985"/>
        <end position="1148"/>
    </location>
</feature>
<feature type="compositionally biased region" description="Basic and acidic residues" evidence="3">
    <location>
        <begin position="568"/>
        <end position="577"/>
    </location>
</feature>
<dbReference type="InterPro" id="IPR000504">
    <property type="entry name" value="RRM_dom"/>
</dbReference>
<evidence type="ECO:0000256" key="3">
    <source>
        <dbReference type="SAM" id="MobiDB-lite"/>
    </source>
</evidence>
<evidence type="ECO:0000256" key="1">
    <source>
        <dbReference type="ARBA" id="ARBA00022884"/>
    </source>
</evidence>
<feature type="compositionally biased region" description="Polar residues" evidence="3">
    <location>
        <begin position="101"/>
        <end position="111"/>
    </location>
</feature>
<dbReference type="SMART" id="SM00360">
    <property type="entry name" value="RRM"/>
    <property type="match status" value="1"/>
</dbReference>
<dbReference type="InterPro" id="IPR012677">
    <property type="entry name" value="Nucleotide-bd_a/b_plait_sf"/>
</dbReference>
<feature type="compositionally biased region" description="Low complexity" evidence="3">
    <location>
        <begin position="839"/>
        <end position="853"/>
    </location>
</feature>
<feature type="compositionally biased region" description="Low complexity" evidence="3">
    <location>
        <begin position="506"/>
        <end position="528"/>
    </location>
</feature>
<dbReference type="InterPro" id="IPR035979">
    <property type="entry name" value="RBD_domain_sf"/>
</dbReference>
<evidence type="ECO:0000259" key="4">
    <source>
        <dbReference type="PROSITE" id="PS50102"/>
    </source>
</evidence>
<dbReference type="AlphaFoldDB" id="A0A8H8CKP1"/>
<dbReference type="OrthoDB" id="431169at2759"/>
<feature type="region of interest" description="Disordered" evidence="3">
    <location>
        <begin position="101"/>
        <end position="128"/>
    </location>
</feature>
<feature type="region of interest" description="Disordered" evidence="3">
    <location>
        <begin position="733"/>
        <end position="758"/>
    </location>
</feature>
<feature type="compositionally biased region" description="Polar residues" evidence="3">
    <location>
        <begin position="546"/>
        <end position="558"/>
    </location>
</feature>
<name>A0A8H8CKP1_PSICU</name>
<protein>
    <recommendedName>
        <fullName evidence="4">RRM domain-containing protein</fullName>
    </recommendedName>
</protein>
<keyword evidence="1 2" id="KW-0694">RNA-binding</keyword>
<dbReference type="EMBL" id="JAFIQS010000005">
    <property type="protein sequence ID" value="KAG5168933.1"/>
    <property type="molecule type" value="Genomic_DNA"/>
</dbReference>
<feature type="domain" description="RRM" evidence="4">
    <location>
        <begin position="899"/>
        <end position="985"/>
    </location>
</feature>
<feature type="compositionally biased region" description="Low complexity" evidence="3">
    <location>
        <begin position="1095"/>
        <end position="1133"/>
    </location>
</feature>
<feature type="compositionally biased region" description="Basic and acidic residues" evidence="3">
    <location>
        <begin position="426"/>
        <end position="437"/>
    </location>
</feature>
<proteinExistence type="predicted"/>
<feature type="region of interest" description="Disordered" evidence="3">
    <location>
        <begin position="25"/>
        <end position="47"/>
    </location>
</feature>
<dbReference type="GO" id="GO:0003723">
    <property type="term" value="F:RNA binding"/>
    <property type="evidence" value="ECO:0007669"/>
    <property type="project" value="UniProtKB-UniRule"/>
</dbReference>
<feature type="compositionally biased region" description="Polar residues" evidence="3">
    <location>
        <begin position="622"/>
        <end position="631"/>
    </location>
</feature>
<evidence type="ECO:0000256" key="2">
    <source>
        <dbReference type="PROSITE-ProRule" id="PRU00176"/>
    </source>
</evidence>
<feature type="compositionally biased region" description="Basic and acidic residues" evidence="3">
    <location>
        <begin position="459"/>
        <end position="474"/>
    </location>
</feature>
<accession>A0A8H8CKP1</accession>
<organism evidence="5">
    <name type="scientific">Psilocybe cubensis</name>
    <name type="common">Psychedelic mushroom</name>
    <name type="synonym">Stropharia cubensis</name>
    <dbReference type="NCBI Taxonomy" id="181762"/>
    <lineage>
        <taxon>Eukaryota</taxon>
        <taxon>Fungi</taxon>
        <taxon>Dikarya</taxon>
        <taxon>Basidiomycota</taxon>
        <taxon>Agaricomycotina</taxon>
        <taxon>Agaricomycetes</taxon>
        <taxon>Agaricomycetidae</taxon>
        <taxon>Agaricales</taxon>
        <taxon>Agaricineae</taxon>
        <taxon>Strophariaceae</taxon>
        <taxon>Psilocybe</taxon>
    </lineage>
</organism>
<reference evidence="5" key="1">
    <citation type="submission" date="2021-02" db="EMBL/GenBank/DDBJ databases">
        <title>Psilocybe cubensis genome.</title>
        <authorList>
            <person name="Mckernan K.J."/>
            <person name="Crawford S."/>
            <person name="Trippe A."/>
            <person name="Kane L.T."/>
            <person name="Mclaughlin S."/>
        </authorList>
    </citation>
    <scope>NUCLEOTIDE SEQUENCE [LARGE SCALE GENOMIC DNA]</scope>
    <source>
        <strain evidence="5">MGC-MH-2018</strain>
    </source>
</reference>
<feature type="region of interest" description="Disordered" evidence="3">
    <location>
        <begin position="605"/>
        <end position="635"/>
    </location>
</feature>
<feature type="compositionally biased region" description="Polar residues" evidence="3">
    <location>
        <begin position="882"/>
        <end position="896"/>
    </location>
</feature>
<feature type="compositionally biased region" description="Low complexity" evidence="3">
    <location>
        <begin position="1035"/>
        <end position="1047"/>
    </location>
</feature>
<evidence type="ECO:0000313" key="5">
    <source>
        <dbReference type="EMBL" id="KAG5168933.1"/>
    </source>
</evidence>
<feature type="region of interest" description="Disordered" evidence="3">
    <location>
        <begin position="838"/>
        <end position="896"/>
    </location>
</feature>
<comment type="caution">
    <text evidence="5">The sequence shown here is derived from an EMBL/GenBank/DDBJ whole genome shotgun (WGS) entry which is preliminary data.</text>
</comment>
<feature type="compositionally biased region" description="Low complexity" evidence="3">
    <location>
        <begin position="681"/>
        <end position="694"/>
    </location>
</feature>
<feature type="compositionally biased region" description="Low complexity" evidence="3">
    <location>
        <begin position="736"/>
        <end position="758"/>
    </location>
</feature>
<dbReference type="PANTHER" id="PTHR10501">
    <property type="entry name" value="U1 SMALL NUCLEAR RIBONUCLEOPROTEIN A/U2 SMALL NUCLEAR RIBONUCLEOPROTEIN B"/>
    <property type="match status" value="1"/>
</dbReference>
<sequence length="1218" mass="126934">MPALPHPDEDFINKSLLAIVDAQADAEPVDDHRQSDADAPQMSFFPQSSKHFRNSFTSFPNTTRHRHSFYPDVQYDTRATYDYKNYLPEPYNPKQFQGPFPNQVQLSSQTPYGPHVPAAPQSTSGAAITPNAPLPIQSATNPSANGEEISTIFVVGFPEDMQEREFQNMFTFSAGFEAATLKIPNKEYTAYGSLVPGPQGPTLANGMGLRAPTAFPYPGPNDPYNMVTVNPAGVVVDGGRDGGMSSWGGPQSVDDLANSHYLGAGPGGAAALGLGPLGLGATAMTGGTSLTLPPRKQIIGFAKFRTRDEALAARDVLQGRRVDIEKGAVLKAEMAKKNLHTKRGVGPVPGAGIGVQPVVQQQQSQQQQQHINGLSVTGMDTFNNDSAGFGASSNRDSLSGLARLGWRDQGQLDPANPLQSNGAHVNGRDDEDRKRDSLLSMGLGGLSLASNANATGQRGPRERAEDEEWRRKEKEQKEMNLMRLRASNAAAFDAFHGVPASAATNATNANGAPGMSRQSSTASTSSGSVVGGGPASSNSGLWTAAPSASTVPTESVAASSPMLADAEAENREGDEAKQQQAEDEVVGPWDRFNKPTSASYAAVARPSYSTNGQHHPTESERSTSPTPYQENTQQYQTPAQYQPQFLHLHEQQQAAAAAAAAATQQHLFDQPHQHLYQSMYSQQQHFRSSQSESSETGSVVGADSSPSTSNNPNMNPIGYVGARLGYSTGFGNASTSSAREPVSVAPSVSSSSGGASIAKSPSTGFNFGSMLHSTRGSLNGGSASAVSPPPIVPLSSSAGVDASVTAPTSMSIPTSAQNTNTSANASVAANGVIGAPAMSSGSSSNGGSASGSVNGSGGNTSPQLPSPAGSGMSTGSSSAQAPGSTTHVRGTVDQNPPINTLYVGNLPTSPLPLGYSNDYLEETLRALFSACAGFRKLCFRQKANGPMCFIEFVDVQQATDALKTMSGNTLGGIVKNGIRLSFSKNPLGVRTPTSAGGNNGGPTLQQQQQLVQTLSNHNHGSNNHNGHPLHHHQFNHNQQHQPQQQQMGPPPPSGSSETFQARLGEESQQQQPPQQHRLPPGILRRDSTLSPTTMSSLAQAQAQSPSYMNGNGSANSFFSSPPPRFYTTSPPGLSFGGGGSGSSSTPLTGASSAFIPRAAQSATAAAGAGAGGFSPFGITSFAAAAAVGSSVFVPQQQQQQMPHLPQLSIPGDQHQPDS</sequence>
<feature type="region of interest" description="Disordered" evidence="3">
    <location>
        <begin position="1193"/>
        <end position="1218"/>
    </location>
</feature>
<feature type="compositionally biased region" description="Low complexity" evidence="3">
    <location>
        <begin position="1003"/>
        <end position="1026"/>
    </location>
</feature>
<dbReference type="Pfam" id="PF00076">
    <property type="entry name" value="RRM_1"/>
    <property type="match status" value="1"/>
</dbReference>